<dbReference type="SUPFAM" id="SSF46894">
    <property type="entry name" value="C-terminal effector domain of the bipartite response regulators"/>
    <property type="match status" value="1"/>
</dbReference>
<accession>A0A1I2J9D7</accession>
<dbReference type="SUPFAM" id="SSF55785">
    <property type="entry name" value="PYP-like sensor domain (PAS domain)"/>
    <property type="match status" value="1"/>
</dbReference>
<dbReference type="Gene3D" id="3.30.450.20">
    <property type="entry name" value="PAS domain"/>
    <property type="match status" value="1"/>
</dbReference>
<dbReference type="Pfam" id="PF00196">
    <property type="entry name" value="GerE"/>
    <property type="match status" value="1"/>
</dbReference>
<dbReference type="SMART" id="SM00421">
    <property type="entry name" value="HTH_LUXR"/>
    <property type="match status" value="1"/>
</dbReference>
<dbReference type="CDD" id="cd00130">
    <property type="entry name" value="PAS"/>
    <property type="match status" value="1"/>
</dbReference>
<dbReference type="Proteomes" id="UP000199477">
    <property type="component" value="Unassembled WGS sequence"/>
</dbReference>
<dbReference type="RefSeq" id="WP_026634839.1">
    <property type="nucleotide sequence ID" value="NZ_FONH01000022.1"/>
</dbReference>
<reference evidence="3" key="1">
    <citation type="submission" date="2016-10" db="EMBL/GenBank/DDBJ databases">
        <authorList>
            <person name="Varghese N."/>
            <person name="Submissions S."/>
        </authorList>
    </citation>
    <scope>NUCLEOTIDE SEQUENCE [LARGE SCALE GENOMIC DNA]</scope>
    <source>
        <strain evidence="3">UNC178MFTsu3.1</strain>
    </source>
</reference>
<dbReference type="Pfam" id="PF08448">
    <property type="entry name" value="PAS_4"/>
    <property type="match status" value="1"/>
</dbReference>
<sequence>MPQAISSNLASIIDQIPGACGCKDEQSTFLHANQEFKAIAGLRPEDSIAGLTDFDLPGEMAVHAQTFREQDQYVLQRKTAMTTFNVYRMKCARINAFLVTKKPFLDQETQTSGVLFHLTDMSALNTGLLGPYRSNAPRIFNDLSHPGGVSYVIAGGDTDLDITRREYEVLFYMLRGATAKRIGDFLSISSRTVEQYVTFLKEKFNVVTKQDLIEKAIQLGYYYVMPESVFRTVTRPATVHYPRHESIGSLHALRGGDAGDSRRASRQG</sequence>
<evidence type="ECO:0000313" key="3">
    <source>
        <dbReference type="Proteomes" id="UP000199477"/>
    </source>
</evidence>
<dbReference type="InterPro" id="IPR016032">
    <property type="entry name" value="Sig_transdc_resp-reg_C-effctor"/>
</dbReference>
<evidence type="ECO:0000313" key="2">
    <source>
        <dbReference type="EMBL" id="SFF50453.1"/>
    </source>
</evidence>
<dbReference type="PROSITE" id="PS50043">
    <property type="entry name" value="HTH_LUXR_2"/>
    <property type="match status" value="1"/>
</dbReference>
<dbReference type="CDD" id="cd06170">
    <property type="entry name" value="LuxR_C_like"/>
    <property type="match status" value="1"/>
</dbReference>
<dbReference type="Gene3D" id="1.10.10.10">
    <property type="entry name" value="Winged helix-like DNA-binding domain superfamily/Winged helix DNA-binding domain"/>
    <property type="match status" value="1"/>
</dbReference>
<organism evidence="2 3">
    <name type="scientific">Dyella marensis</name>
    <dbReference type="NCBI Taxonomy" id="500610"/>
    <lineage>
        <taxon>Bacteria</taxon>
        <taxon>Pseudomonadati</taxon>
        <taxon>Pseudomonadota</taxon>
        <taxon>Gammaproteobacteria</taxon>
        <taxon>Lysobacterales</taxon>
        <taxon>Rhodanobacteraceae</taxon>
        <taxon>Dyella</taxon>
    </lineage>
</organism>
<dbReference type="GO" id="GO:0006355">
    <property type="term" value="P:regulation of DNA-templated transcription"/>
    <property type="evidence" value="ECO:0007669"/>
    <property type="project" value="InterPro"/>
</dbReference>
<evidence type="ECO:0000259" key="1">
    <source>
        <dbReference type="PROSITE" id="PS50043"/>
    </source>
</evidence>
<keyword evidence="2" id="KW-0238">DNA-binding</keyword>
<keyword evidence="3" id="KW-1185">Reference proteome</keyword>
<feature type="domain" description="HTH luxR-type" evidence="1">
    <location>
        <begin position="155"/>
        <end position="220"/>
    </location>
</feature>
<dbReference type="STRING" id="500610.SAMN02799615_03871"/>
<gene>
    <name evidence="2" type="ORF">SAMN02799615_03871</name>
</gene>
<dbReference type="GO" id="GO:0003677">
    <property type="term" value="F:DNA binding"/>
    <property type="evidence" value="ECO:0007669"/>
    <property type="project" value="UniProtKB-KW"/>
</dbReference>
<dbReference type="InterPro" id="IPR000792">
    <property type="entry name" value="Tscrpt_reg_LuxR_C"/>
</dbReference>
<proteinExistence type="predicted"/>
<dbReference type="InterPro" id="IPR035965">
    <property type="entry name" value="PAS-like_dom_sf"/>
</dbReference>
<dbReference type="InterPro" id="IPR000014">
    <property type="entry name" value="PAS"/>
</dbReference>
<name>A0A1I2J9D7_9GAMM</name>
<dbReference type="AlphaFoldDB" id="A0A1I2J9D7"/>
<dbReference type="InterPro" id="IPR013656">
    <property type="entry name" value="PAS_4"/>
</dbReference>
<protein>
    <submittedName>
        <fullName evidence="2">DNA-binding transcriptional regulator, CsgD family</fullName>
    </submittedName>
</protein>
<dbReference type="PRINTS" id="PR00038">
    <property type="entry name" value="HTHLUXR"/>
</dbReference>
<dbReference type="InterPro" id="IPR036388">
    <property type="entry name" value="WH-like_DNA-bd_sf"/>
</dbReference>
<dbReference type="EMBL" id="FONH01000022">
    <property type="protein sequence ID" value="SFF50453.1"/>
    <property type="molecule type" value="Genomic_DNA"/>
</dbReference>